<keyword evidence="3" id="KW-1185">Reference proteome</keyword>
<gene>
    <name evidence="2" type="ORF">CKM354_000062700</name>
</gene>
<organism evidence="2 3">
    <name type="scientific">Cercospora kikuchii</name>
    <dbReference type="NCBI Taxonomy" id="84275"/>
    <lineage>
        <taxon>Eukaryota</taxon>
        <taxon>Fungi</taxon>
        <taxon>Dikarya</taxon>
        <taxon>Ascomycota</taxon>
        <taxon>Pezizomycotina</taxon>
        <taxon>Dothideomycetes</taxon>
        <taxon>Dothideomycetidae</taxon>
        <taxon>Mycosphaerellales</taxon>
        <taxon>Mycosphaerellaceae</taxon>
        <taxon>Cercospora</taxon>
    </lineage>
</organism>
<name>A0A9P3FBU1_9PEZI</name>
<comment type="caution">
    <text evidence="2">The sequence shown here is derived from an EMBL/GenBank/DDBJ whole genome shotgun (WGS) entry which is preliminary data.</text>
</comment>
<sequence length="131" mass="14319">MSEPTKDKNSNSGGSEKKQGKKPAKPASGFGVSGGQQKQGPKRLNQLLEETGVKSKSKKGEEGFKAGAKYGASEFVDVPLDDPVQEREDPDYEMIDSNDTSNDGEQHRSYNGQPDHARKYPKGFGKESERK</sequence>
<evidence type="ECO:0000313" key="2">
    <source>
        <dbReference type="EMBL" id="GIZ37169.1"/>
    </source>
</evidence>
<dbReference type="OrthoDB" id="10370443at2759"/>
<proteinExistence type="predicted"/>
<dbReference type="RefSeq" id="XP_044651656.1">
    <property type="nucleotide sequence ID" value="XM_044795721.1"/>
</dbReference>
<evidence type="ECO:0000256" key="1">
    <source>
        <dbReference type="SAM" id="MobiDB-lite"/>
    </source>
</evidence>
<protein>
    <submittedName>
        <fullName evidence="2">Uncharacterized protein</fullName>
    </submittedName>
</protein>
<dbReference type="GeneID" id="68286202"/>
<dbReference type="EMBL" id="BOLY01000001">
    <property type="protein sequence ID" value="GIZ37169.1"/>
    <property type="molecule type" value="Genomic_DNA"/>
</dbReference>
<dbReference type="AlphaFoldDB" id="A0A9P3FBU1"/>
<evidence type="ECO:0000313" key="3">
    <source>
        <dbReference type="Proteomes" id="UP000825890"/>
    </source>
</evidence>
<feature type="region of interest" description="Disordered" evidence="1">
    <location>
        <begin position="1"/>
        <end position="131"/>
    </location>
</feature>
<accession>A0A9P3FBU1</accession>
<dbReference type="Proteomes" id="UP000825890">
    <property type="component" value="Unassembled WGS sequence"/>
</dbReference>
<reference evidence="2 3" key="1">
    <citation type="submission" date="2021-01" db="EMBL/GenBank/DDBJ databases">
        <title>Cercospora kikuchii MAFF 305040 whole genome shotgun sequence.</title>
        <authorList>
            <person name="Kashiwa T."/>
            <person name="Suzuki T."/>
        </authorList>
    </citation>
    <scope>NUCLEOTIDE SEQUENCE [LARGE SCALE GENOMIC DNA]</scope>
    <source>
        <strain evidence="2 3">MAFF 305040</strain>
    </source>
</reference>